<keyword evidence="3" id="KW-0496">Mitochondrion</keyword>
<comment type="subcellular location">
    <subcellularLocation>
        <location evidence="1">Mitochondrion</location>
    </subcellularLocation>
</comment>
<dbReference type="Proteomes" id="UP000011081">
    <property type="component" value="Unassembled WGS sequence"/>
</dbReference>
<dbReference type="PROSITE" id="PS51886">
    <property type="entry name" value="TLDC"/>
    <property type="match status" value="1"/>
</dbReference>
<keyword evidence="7" id="KW-1185">Reference proteome</keyword>
<dbReference type="InParanoid" id="L2GXR0"/>
<evidence type="ECO:0000259" key="5">
    <source>
        <dbReference type="PROSITE" id="PS51886"/>
    </source>
</evidence>
<protein>
    <recommendedName>
        <fullName evidence="4">Oxidation resistance protein 1</fullName>
    </recommendedName>
</protein>
<comment type="similarity">
    <text evidence="2">Belongs to the OXR1 family.</text>
</comment>
<dbReference type="FunCoup" id="L2GXR0">
    <property type="interactions" value="41"/>
</dbReference>
<dbReference type="GO" id="GO:0005634">
    <property type="term" value="C:nucleus"/>
    <property type="evidence" value="ECO:0007669"/>
    <property type="project" value="TreeGrafter"/>
</dbReference>
<dbReference type="PANTHER" id="PTHR23354:SF62">
    <property type="entry name" value="MUSTARD, ISOFORM V"/>
    <property type="match status" value="1"/>
</dbReference>
<dbReference type="AlphaFoldDB" id="L2GXR0"/>
<dbReference type="InterPro" id="IPR006571">
    <property type="entry name" value="TLDc_dom"/>
</dbReference>
<dbReference type="RefSeq" id="XP_008073348.1">
    <property type="nucleotide sequence ID" value="XM_008075157.1"/>
</dbReference>
<dbReference type="GO" id="GO:0006979">
    <property type="term" value="P:response to oxidative stress"/>
    <property type="evidence" value="ECO:0007669"/>
    <property type="project" value="TreeGrafter"/>
</dbReference>
<dbReference type="GeneID" id="19878214"/>
<evidence type="ECO:0000256" key="1">
    <source>
        <dbReference type="ARBA" id="ARBA00004173"/>
    </source>
</evidence>
<dbReference type="OrthoDB" id="26679at2759"/>
<dbReference type="OMA" id="MPPRTQG"/>
<gene>
    <name evidence="6" type="ORF">VCUG_00326</name>
</gene>
<proteinExistence type="inferred from homology"/>
<evidence type="ECO:0000256" key="4">
    <source>
        <dbReference type="ARBA" id="ARBA00040604"/>
    </source>
</evidence>
<evidence type="ECO:0000256" key="3">
    <source>
        <dbReference type="ARBA" id="ARBA00023128"/>
    </source>
</evidence>
<accession>L2GXR0</accession>
<evidence type="ECO:0000313" key="7">
    <source>
        <dbReference type="Proteomes" id="UP000011081"/>
    </source>
</evidence>
<dbReference type="VEuPathDB" id="MicrosporidiaDB:VCUG_00326"/>
<dbReference type="EMBL" id="GL877407">
    <property type="protein sequence ID" value="ELA48088.1"/>
    <property type="molecule type" value="Genomic_DNA"/>
</dbReference>
<dbReference type="HOGENOM" id="CLU_029204_4_2_1"/>
<feature type="domain" description="TLDc" evidence="5">
    <location>
        <begin position="26"/>
        <end position="189"/>
    </location>
</feature>
<name>L2GXR0_VAVCU</name>
<reference evidence="7" key="1">
    <citation type="submission" date="2011-03" db="EMBL/GenBank/DDBJ databases">
        <title>The genome sequence of Vavraia culicis strain floridensis.</title>
        <authorList>
            <consortium name="The Broad Institute Genome Sequencing Platform"/>
            <person name="Cuomo C."/>
            <person name="Becnel J."/>
            <person name="Sanscrainte N."/>
            <person name="Young S.K."/>
            <person name="Zeng Q."/>
            <person name="Gargeya S."/>
            <person name="Fitzgerald M."/>
            <person name="Haas B."/>
            <person name="Abouelleil A."/>
            <person name="Alvarado L."/>
            <person name="Arachchi H.M."/>
            <person name="Berlin A."/>
            <person name="Chapman S.B."/>
            <person name="Gearin G."/>
            <person name="Goldberg J."/>
            <person name="Griggs A."/>
            <person name="Gujja S."/>
            <person name="Hansen M."/>
            <person name="Heiman D."/>
            <person name="Howarth C."/>
            <person name="Larimer J."/>
            <person name="Lui A."/>
            <person name="MacDonald P.J.P."/>
            <person name="McCowen C."/>
            <person name="Montmayeur A."/>
            <person name="Murphy C."/>
            <person name="Neiman D."/>
            <person name="Pearson M."/>
            <person name="Priest M."/>
            <person name="Roberts A."/>
            <person name="Saif S."/>
            <person name="Shea T."/>
            <person name="Sisk P."/>
            <person name="Stolte C."/>
            <person name="Sykes S."/>
            <person name="Wortman J."/>
            <person name="Nusbaum C."/>
            <person name="Birren B."/>
        </authorList>
    </citation>
    <scope>NUCLEOTIDE SEQUENCE [LARGE SCALE GENOMIC DNA]</scope>
    <source>
        <strain evidence="7">floridensis</strain>
    </source>
</reference>
<evidence type="ECO:0000313" key="6">
    <source>
        <dbReference type="EMBL" id="ELA48088.1"/>
    </source>
</evidence>
<dbReference type="GO" id="GO:0005739">
    <property type="term" value="C:mitochondrion"/>
    <property type="evidence" value="ECO:0007669"/>
    <property type="project" value="UniProtKB-SubCell"/>
</dbReference>
<dbReference type="STRING" id="948595.L2GXR0"/>
<dbReference type="Pfam" id="PF07534">
    <property type="entry name" value="TLD"/>
    <property type="match status" value="1"/>
</dbReference>
<dbReference type="PANTHER" id="PTHR23354">
    <property type="entry name" value="NUCLEOLAR PROTEIN 7/ESTROGEN RECEPTOR COACTIVATOR-RELATED"/>
    <property type="match status" value="1"/>
</dbReference>
<dbReference type="SMART" id="SM00584">
    <property type="entry name" value="TLDc"/>
    <property type="match status" value="1"/>
</dbReference>
<organism evidence="6 7">
    <name type="scientific">Vavraia culicis (isolate floridensis)</name>
    <name type="common">Microsporidian parasite</name>
    <dbReference type="NCBI Taxonomy" id="948595"/>
    <lineage>
        <taxon>Eukaryota</taxon>
        <taxon>Fungi</taxon>
        <taxon>Fungi incertae sedis</taxon>
        <taxon>Microsporidia</taxon>
        <taxon>Pleistophoridae</taxon>
        <taxon>Vavraia</taxon>
    </lineage>
</organism>
<evidence type="ECO:0000256" key="2">
    <source>
        <dbReference type="ARBA" id="ARBA00009540"/>
    </source>
</evidence>
<sequence length="190" mass="21676">MDEHKLTEINMSLLKLLYKGKDYESTILSRKIIFELLENMECKFKVAESWNLIYSSIEHGFSLRTMIGNISKSKPPFILVCKESNGNTFGVFINDKICFKSTLSGKTSTFLFKMEREQVRVFKYSGNLPYFCLCSPSFIGFGCSEGKFGLLFNSTLLTGSSSRVTTFSNEVLSKEDKFTVKQIEVWNIGH</sequence>